<dbReference type="Proteomes" id="UP000218263">
    <property type="component" value="Chromosome"/>
</dbReference>
<protein>
    <recommendedName>
        <fullName evidence="1">AB hydrolase-1 domain-containing protein</fullName>
    </recommendedName>
</protein>
<feature type="domain" description="AB hydrolase-1" evidence="1">
    <location>
        <begin position="3"/>
        <end position="148"/>
    </location>
</feature>
<dbReference type="Gene3D" id="3.40.50.1820">
    <property type="entry name" value="alpha/beta hydrolase"/>
    <property type="match status" value="1"/>
</dbReference>
<evidence type="ECO:0000313" key="3">
    <source>
        <dbReference type="Proteomes" id="UP000218263"/>
    </source>
</evidence>
<dbReference type="Pfam" id="PF12697">
    <property type="entry name" value="Abhydrolase_6"/>
    <property type="match status" value="1"/>
</dbReference>
<keyword evidence="3" id="KW-1185">Reference proteome</keyword>
<dbReference type="InterPro" id="IPR029058">
    <property type="entry name" value="AB_hydrolase_fold"/>
</dbReference>
<gene>
    <name evidence="2" type="ORF">MgSA37_00655</name>
</gene>
<reference evidence="2 3" key="1">
    <citation type="submission" date="2015-12" db="EMBL/GenBank/DDBJ databases">
        <title>Genome sequence of Mucilaginibacter gotjawali.</title>
        <authorList>
            <person name="Lee J.S."/>
            <person name="Lee K.C."/>
            <person name="Kim K.K."/>
            <person name="Lee B.W."/>
        </authorList>
    </citation>
    <scope>NUCLEOTIDE SEQUENCE [LARGE SCALE GENOMIC DNA]</scope>
    <source>
        <strain evidence="2 3">SA3-7</strain>
    </source>
</reference>
<evidence type="ECO:0000313" key="2">
    <source>
        <dbReference type="EMBL" id="BAU52494.1"/>
    </source>
</evidence>
<dbReference type="RefSeq" id="WP_096349815.1">
    <property type="nucleotide sequence ID" value="NZ_AP017313.1"/>
</dbReference>
<sequence>MRVIFIHGFGENESIFSKVVPFIPGGHTFLNVWELLGDKPLPGINVLVFAQSLVEKYDITQHDVIIGHSMGGWIAWHIKHFTGSPVVQIASWTDPDRPIKPLKNVKIIYWLVRNGLFFNRFLKRLFTAKGYKGKPSKQIYEEIFDRLIAGNKENIINQLRLILTPVPERVTVHPDLRIHARADLVVRPPREPYDEVIGDHFTLYTYPEAVYKPIVAFLNHLQKK</sequence>
<accession>A0A0X8X2M2</accession>
<dbReference type="KEGG" id="mgot:MgSA37_00655"/>
<dbReference type="AlphaFoldDB" id="A0A0X8X2M2"/>
<dbReference type="SUPFAM" id="SSF53474">
    <property type="entry name" value="alpha/beta-Hydrolases"/>
    <property type="match status" value="1"/>
</dbReference>
<evidence type="ECO:0000259" key="1">
    <source>
        <dbReference type="Pfam" id="PF12697"/>
    </source>
</evidence>
<dbReference type="InterPro" id="IPR000073">
    <property type="entry name" value="AB_hydrolase_1"/>
</dbReference>
<dbReference type="EMBL" id="AP017313">
    <property type="protein sequence ID" value="BAU52494.1"/>
    <property type="molecule type" value="Genomic_DNA"/>
</dbReference>
<organism evidence="2 3">
    <name type="scientific">Mucilaginibacter gotjawali</name>
    <dbReference type="NCBI Taxonomy" id="1550579"/>
    <lineage>
        <taxon>Bacteria</taxon>
        <taxon>Pseudomonadati</taxon>
        <taxon>Bacteroidota</taxon>
        <taxon>Sphingobacteriia</taxon>
        <taxon>Sphingobacteriales</taxon>
        <taxon>Sphingobacteriaceae</taxon>
        <taxon>Mucilaginibacter</taxon>
    </lineage>
</organism>
<proteinExistence type="predicted"/>
<name>A0A0X8X2M2_9SPHI</name>
<dbReference type="OrthoDB" id="950761at2"/>